<dbReference type="Gene3D" id="3.40.605.10">
    <property type="entry name" value="Aldehyde Dehydrogenase, Chain A, domain 1"/>
    <property type="match status" value="1"/>
</dbReference>
<sequence>MNPESLPSTTSRDRLRDLAATVDTDADDTLEVEAPATGEVVGEVPACTAADLDRAVERAREARREWTDRSARARAAVLERFHDRLLDRREEALDLVQLESGKARMDAMSEVLDVANTARYYANEAESTLESEDRAPAVPGATRTRVHHRPVGVVGAISPWNYPLTLAVSDLLPALLAGNAVLLKPDEETPYTALWVADLLRGCGLPEGLFPVVTGEGPELGPALVEAVDFVQFTGSTAVGKEVAERAGRELTPASMELGGKNPLLVLADADVEKTASGAVTACFSNAGQLCIAAERLYVHTDVYDDFLDAFVGATRDLDLGVGYDYDAEMGSLQNADQLSKTREHLDDAVEKGAEVLTGGRERPDVGPYVHEPTVLTGVTEEMTLYREETFGPLVAVYEVDDVKEAVRRANDSPYGLNGSVWTEDERLGEHVAEHLECGTVNVNDAYLATWGAVDAPMGGMNDSGLGRRHGPEGLLKFTESQTVAVNDGPVLGGSPSGFPGAWWERGMTAYLRARRKLGWSK</sequence>
<protein>
    <submittedName>
        <fullName evidence="7">Succinic semialdehyde dehydrogenase</fullName>
        <ecNumber evidence="7">1.2.1.79</ecNumber>
    </submittedName>
</protein>
<dbReference type="SUPFAM" id="SSF53720">
    <property type="entry name" value="ALDH-like"/>
    <property type="match status" value="1"/>
</dbReference>
<dbReference type="PROSITE" id="PS00687">
    <property type="entry name" value="ALDEHYDE_DEHYDR_GLU"/>
    <property type="match status" value="1"/>
</dbReference>
<dbReference type="Pfam" id="PF00171">
    <property type="entry name" value="Aldedh"/>
    <property type="match status" value="1"/>
</dbReference>
<gene>
    <name evidence="7" type="ORF">ACFO0N_05495</name>
</gene>
<comment type="caution">
    <text evidence="7">The sequence shown here is derived from an EMBL/GenBank/DDBJ whole genome shotgun (WGS) entry which is preliminary data.</text>
</comment>
<dbReference type="EMBL" id="JBHSDS010000003">
    <property type="protein sequence ID" value="MFC4357403.1"/>
    <property type="molecule type" value="Genomic_DNA"/>
</dbReference>
<dbReference type="InterPro" id="IPR015590">
    <property type="entry name" value="Aldehyde_DH_dom"/>
</dbReference>
<name>A0ABD5P9J6_9EURY</name>
<reference evidence="7 8" key="1">
    <citation type="journal article" date="2019" name="Int. J. Syst. Evol. Microbiol.">
        <title>The Global Catalogue of Microorganisms (GCM) 10K type strain sequencing project: providing services to taxonomists for standard genome sequencing and annotation.</title>
        <authorList>
            <consortium name="The Broad Institute Genomics Platform"/>
            <consortium name="The Broad Institute Genome Sequencing Center for Infectious Disease"/>
            <person name="Wu L."/>
            <person name="Ma J."/>
        </authorList>
    </citation>
    <scope>NUCLEOTIDE SEQUENCE [LARGE SCALE GENOMIC DNA]</scope>
    <source>
        <strain evidence="7 8">CGMCC 1.12553</strain>
    </source>
</reference>
<dbReference type="AlphaFoldDB" id="A0ABD5P9J6"/>
<dbReference type="InterPro" id="IPR016163">
    <property type="entry name" value="Ald_DH_C"/>
</dbReference>
<evidence type="ECO:0000256" key="4">
    <source>
        <dbReference type="PROSITE-ProRule" id="PRU10007"/>
    </source>
</evidence>
<keyword evidence="3 5" id="KW-0560">Oxidoreductase</keyword>
<dbReference type="RefSeq" id="WP_267622298.1">
    <property type="nucleotide sequence ID" value="NZ_JAODIW010000006.1"/>
</dbReference>
<dbReference type="InterPro" id="IPR029510">
    <property type="entry name" value="Ald_DH_CS_GLU"/>
</dbReference>
<dbReference type="PANTHER" id="PTHR11699">
    <property type="entry name" value="ALDEHYDE DEHYDROGENASE-RELATED"/>
    <property type="match status" value="1"/>
</dbReference>
<proteinExistence type="inferred from homology"/>
<dbReference type="Proteomes" id="UP001595921">
    <property type="component" value="Unassembled WGS sequence"/>
</dbReference>
<dbReference type="EC" id="1.2.1.79" evidence="7"/>
<accession>A0ABD5P9J6</accession>
<evidence type="ECO:0000313" key="8">
    <source>
        <dbReference type="Proteomes" id="UP001595921"/>
    </source>
</evidence>
<feature type="active site" evidence="4">
    <location>
        <position position="257"/>
    </location>
</feature>
<dbReference type="InterPro" id="IPR016162">
    <property type="entry name" value="Ald_DH_N"/>
</dbReference>
<evidence type="ECO:0000256" key="2">
    <source>
        <dbReference type="ARBA" id="ARBA00011881"/>
    </source>
</evidence>
<evidence type="ECO:0000259" key="6">
    <source>
        <dbReference type="Pfam" id="PF00171"/>
    </source>
</evidence>
<comment type="subunit">
    <text evidence="2">Homotetramer.</text>
</comment>
<organism evidence="7 8">
    <name type="scientific">Halobium salinum</name>
    <dbReference type="NCBI Taxonomy" id="1364940"/>
    <lineage>
        <taxon>Archaea</taxon>
        <taxon>Methanobacteriati</taxon>
        <taxon>Methanobacteriota</taxon>
        <taxon>Stenosarchaea group</taxon>
        <taxon>Halobacteria</taxon>
        <taxon>Halobacteriales</taxon>
        <taxon>Haloferacaceae</taxon>
        <taxon>Halobium</taxon>
    </lineage>
</organism>
<comment type="similarity">
    <text evidence="1 5">Belongs to the aldehyde dehydrogenase family.</text>
</comment>
<evidence type="ECO:0000256" key="1">
    <source>
        <dbReference type="ARBA" id="ARBA00009986"/>
    </source>
</evidence>
<dbReference type="FunFam" id="3.40.605.10:FF:000007">
    <property type="entry name" value="NAD/NADP-dependent betaine aldehyde dehydrogenase"/>
    <property type="match status" value="1"/>
</dbReference>
<dbReference type="FunFam" id="3.40.309.10:FF:000009">
    <property type="entry name" value="Aldehyde dehydrogenase A"/>
    <property type="match status" value="1"/>
</dbReference>
<dbReference type="Gene3D" id="3.40.309.10">
    <property type="entry name" value="Aldehyde Dehydrogenase, Chain A, domain 2"/>
    <property type="match status" value="1"/>
</dbReference>
<evidence type="ECO:0000256" key="3">
    <source>
        <dbReference type="ARBA" id="ARBA00023002"/>
    </source>
</evidence>
<feature type="domain" description="Aldehyde dehydrogenase" evidence="6">
    <location>
        <begin position="25"/>
        <end position="484"/>
    </location>
</feature>
<evidence type="ECO:0000256" key="5">
    <source>
        <dbReference type="RuleBase" id="RU003345"/>
    </source>
</evidence>
<evidence type="ECO:0000313" key="7">
    <source>
        <dbReference type="EMBL" id="MFC4357403.1"/>
    </source>
</evidence>
<dbReference type="GO" id="GO:0036243">
    <property type="term" value="F:succinate-semialdehyde dehydrogenase (NADP+) activity"/>
    <property type="evidence" value="ECO:0007669"/>
    <property type="project" value="UniProtKB-EC"/>
</dbReference>
<dbReference type="InterPro" id="IPR016161">
    <property type="entry name" value="Ald_DH/histidinol_DH"/>
</dbReference>
<keyword evidence="8" id="KW-1185">Reference proteome</keyword>
<dbReference type="NCBIfam" id="NF006916">
    <property type="entry name" value="PRK09407.1"/>
    <property type="match status" value="1"/>
</dbReference>